<gene>
    <name evidence="2" type="ORF">MYCIT1_LOCUS22664</name>
</gene>
<sequence>LLPHSAHTKLSLTQINMSSNSNNIFNAVSIFDGKHWLVWSGTMESYLEHQGISYVLTETAPTEVKATDGSVTNASEIKQWKHDDLRAKGSIKLRLTEGVIANIPPADIVSAAKIWAHLKTQYGGAQCADLYAYFQTALNAKYNVGLHPDPQLLVITTAFARLENESLSIPEFLRAMIILNIARIPSVTETVLQTYEKDEIKVSAVRDALLTHFAQKQSQSQNHVAKFNTKRKRDDPSFTNQQQGSGSAPDKGDKADGKKKNRRGKRSGKNKDNKGKGKADHSHVHGVSEITGSLTIGSIASLTPSIPAPTISHVTHISRDGPKIRAVQEKSPVNNNGMIDTEFQKPTRKVFELAKKMDVTVTAERFRTLDKIVNEKGMLREDAIMRSPSPVASGSNHTLDDGPPAKRSRIEEIPDVEMATGQQNDLDLLFGDSEFAQAEPVNWDEVVDFNTLLEEMDAPSAESQSA</sequence>
<reference evidence="2" key="1">
    <citation type="submission" date="2023-11" db="EMBL/GenBank/DDBJ databases">
        <authorList>
            <person name="De Vega J J."/>
            <person name="De Vega J J."/>
        </authorList>
    </citation>
    <scope>NUCLEOTIDE SEQUENCE</scope>
</reference>
<feature type="non-terminal residue" evidence="2">
    <location>
        <position position="1"/>
    </location>
</feature>
<protein>
    <submittedName>
        <fullName evidence="2">Uncharacterized protein</fullName>
    </submittedName>
</protein>
<accession>A0AAD2K2J4</accession>
<evidence type="ECO:0000313" key="2">
    <source>
        <dbReference type="EMBL" id="CAK5275096.1"/>
    </source>
</evidence>
<evidence type="ECO:0000313" key="3">
    <source>
        <dbReference type="Proteomes" id="UP001295794"/>
    </source>
</evidence>
<dbReference type="AlphaFoldDB" id="A0AAD2K2J4"/>
<keyword evidence="3" id="KW-1185">Reference proteome</keyword>
<name>A0AAD2K2J4_9AGAR</name>
<evidence type="ECO:0000256" key="1">
    <source>
        <dbReference type="SAM" id="MobiDB-lite"/>
    </source>
</evidence>
<dbReference type="EMBL" id="CAVNYO010000405">
    <property type="protein sequence ID" value="CAK5275096.1"/>
    <property type="molecule type" value="Genomic_DNA"/>
</dbReference>
<organism evidence="2 3">
    <name type="scientific">Mycena citricolor</name>
    <dbReference type="NCBI Taxonomy" id="2018698"/>
    <lineage>
        <taxon>Eukaryota</taxon>
        <taxon>Fungi</taxon>
        <taxon>Dikarya</taxon>
        <taxon>Basidiomycota</taxon>
        <taxon>Agaricomycotina</taxon>
        <taxon>Agaricomycetes</taxon>
        <taxon>Agaricomycetidae</taxon>
        <taxon>Agaricales</taxon>
        <taxon>Marasmiineae</taxon>
        <taxon>Mycenaceae</taxon>
        <taxon>Mycena</taxon>
    </lineage>
</organism>
<feature type="compositionally biased region" description="Basic residues" evidence="1">
    <location>
        <begin position="259"/>
        <end position="268"/>
    </location>
</feature>
<feature type="region of interest" description="Disordered" evidence="1">
    <location>
        <begin position="387"/>
        <end position="407"/>
    </location>
</feature>
<comment type="caution">
    <text evidence="2">The sequence shown here is derived from an EMBL/GenBank/DDBJ whole genome shotgun (WGS) entry which is preliminary data.</text>
</comment>
<proteinExistence type="predicted"/>
<feature type="compositionally biased region" description="Basic and acidic residues" evidence="1">
    <location>
        <begin position="398"/>
        <end position="407"/>
    </location>
</feature>
<dbReference type="Proteomes" id="UP001295794">
    <property type="component" value="Unassembled WGS sequence"/>
</dbReference>
<feature type="region of interest" description="Disordered" evidence="1">
    <location>
        <begin position="216"/>
        <end position="285"/>
    </location>
</feature>
<feature type="compositionally biased region" description="Basic and acidic residues" evidence="1">
    <location>
        <begin position="269"/>
        <end position="283"/>
    </location>
</feature>